<keyword evidence="1" id="KW-0812">Transmembrane</keyword>
<dbReference type="EMBL" id="WWVQ01000005">
    <property type="protein sequence ID" value="MZL32187.1"/>
    <property type="molecule type" value="Genomic_DNA"/>
</dbReference>
<dbReference type="InterPro" id="IPR001633">
    <property type="entry name" value="EAL_dom"/>
</dbReference>
<gene>
    <name evidence="4" type="ORF">GT728_03000</name>
</gene>
<dbReference type="InterPro" id="IPR000160">
    <property type="entry name" value="GGDEF_dom"/>
</dbReference>
<dbReference type="Gene3D" id="3.20.20.450">
    <property type="entry name" value="EAL domain"/>
    <property type="match status" value="1"/>
</dbReference>
<feature type="domain" description="GGDEF" evidence="3">
    <location>
        <begin position="93"/>
        <end position="224"/>
    </location>
</feature>
<dbReference type="InterPro" id="IPR035919">
    <property type="entry name" value="EAL_sf"/>
</dbReference>
<comment type="caution">
    <text evidence="4">The sequence shown here is derived from an EMBL/GenBank/DDBJ whole genome shotgun (WGS) entry which is preliminary data.</text>
</comment>
<dbReference type="SMART" id="SM00267">
    <property type="entry name" value="GGDEF"/>
    <property type="match status" value="1"/>
</dbReference>
<dbReference type="Proteomes" id="UP000477285">
    <property type="component" value="Unassembled WGS sequence"/>
</dbReference>
<feature type="transmembrane region" description="Helical" evidence="1">
    <location>
        <begin position="37"/>
        <end position="55"/>
    </location>
</feature>
<proteinExistence type="predicted"/>
<accession>A0A6L8SXY1</accession>
<dbReference type="InterPro" id="IPR050706">
    <property type="entry name" value="Cyclic-di-GMP_PDE-like"/>
</dbReference>
<dbReference type="PANTHER" id="PTHR33121:SF70">
    <property type="entry name" value="SIGNALING PROTEIN YKOW"/>
    <property type="match status" value="1"/>
</dbReference>
<dbReference type="Gene3D" id="3.30.70.270">
    <property type="match status" value="2"/>
</dbReference>
<name>A0A6L8SXY1_9FIRM</name>
<dbReference type="PANTHER" id="PTHR33121">
    <property type="entry name" value="CYCLIC DI-GMP PHOSPHODIESTERASE PDEF"/>
    <property type="match status" value="1"/>
</dbReference>
<dbReference type="CDD" id="cd01949">
    <property type="entry name" value="GGDEF"/>
    <property type="match status" value="1"/>
</dbReference>
<evidence type="ECO:0000313" key="4">
    <source>
        <dbReference type="EMBL" id="MZL32187.1"/>
    </source>
</evidence>
<dbReference type="Pfam" id="PF00563">
    <property type="entry name" value="EAL"/>
    <property type="match status" value="1"/>
</dbReference>
<protein>
    <submittedName>
        <fullName evidence="4">EAL domain-containing protein</fullName>
    </submittedName>
</protein>
<dbReference type="PROSITE" id="PS50883">
    <property type="entry name" value="EAL"/>
    <property type="match status" value="1"/>
</dbReference>
<dbReference type="SUPFAM" id="SSF55073">
    <property type="entry name" value="Nucleotide cyclase"/>
    <property type="match status" value="2"/>
</dbReference>
<feature type="transmembrane region" description="Helical" evidence="1">
    <location>
        <begin position="12"/>
        <end position="31"/>
    </location>
</feature>
<organism evidence="4 5">
    <name type="scientific">Blautia wexlerae</name>
    <dbReference type="NCBI Taxonomy" id="418240"/>
    <lineage>
        <taxon>Bacteria</taxon>
        <taxon>Bacillati</taxon>
        <taxon>Bacillota</taxon>
        <taxon>Clostridia</taxon>
        <taxon>Lachnospirales</taxon>
        <taxon>Lachnospiraceae</taxon>
        <taxon>Blautia</taxon>
    </lineage>
</organism>
<dbReference type="SMART" id="SM00052">
    <property type="entry name" value="EAL"/>
    <property type="match status" value="1"/>
</dbReference>
<dbReference type="NCBIfam" id="TIGR00254">
    <property type="entry name" value="GGDEF"/>
    <property type="match status" value="1"/>
</dbReference>
<reference evidence="4 5" key="1">
    <citation type="journal article" date="2019" name="Nat. Med.">
        <title>A library of human gut bacterial isolates paired with longitudinal multiomics data enables mechanistic microbiome research.</title>
        <authorList>
            <person name="Poyet M."/>
            <person name="Groussin M."/>
            <person name="Gibbons S.M."/>
            <person name="Avila-Pacheco J."/>
            <person name="Jiang X."/>
            <person name="Kearney S.M."/>
            <person name="Perrotta A.R."/>
            <person name="Berdy B."/>
            <person name="Zhao S."/>
            <person name="Lieberman T.D."/>
            <person name="Swanson P.K."/>
            <person name="Smith M."/>
            <person name="Roesemann S."/>
            <person name="Alexander J.E."/>
            <person name="Rich S.A."/>
            <person name="Livny J."/>
            <person name="Vlamakis H."/>
            <person name="Clish C."/>
            <person name="Bullock K."/>
            <person name="Deik A."/>
            <person name="Scott J."/>
            <person name="Pierce K.A."/>
            <person name="Xavier R.J."/>
            <person name="Alm E.J."/>
        </authorList>
    </citation>
    <scope>NUCLEOTIDE SEQUENCE [LARGE SCALE GENOMIC DNA]</scope>
    <source>
        <strain evidence="4 5">BIOML-A1</strain>
    </source>
</reference>
<dbReference type="AlphaFoldDB" id="A0A6L8SXY1"/>
<feature type="domain" description="GGDEF" evidence="3">
    <location>
        <begin position="255"/>
        <end position="394"/>
    </location>
</feature>
<dbReference type="Pfam" id="PF00990">
    <property type="entry name" value="GGDEF"/>
    <property type="match status" value="2"/>
</dbReference>
<dbReference type="SUPFAM" id="SSF141868">
    <property type="entry name" value="EAL domain-like"/>
    <property type="match status" value="1"/>
</dbReference>
<evidence type="ECO:0000256" key="1">
    <source>
        <dbReference type="SAM" id="Phobius"/>
    </source>
</evidence>
<dbReference type="RefSeq" id="WP_161233335.1">
    <property type="nucleotide sequence ID" value="NZ_JBDMIC010000003.1"/>
</dbReference>
<evidence type="ECO:0000259" key="3">
    <source>
        <dbReference type="PROSITE" id="PS50887"/>
    </source>
</evidence>
<dbReference type="InterPro" id="IPR043128">
    <property type="entry name" value="Rev_trsase/Diguanyl_cyclase"/>
</dbReference>
<keyword evidence="1" id="KW-0472">Membrane</keyword>
<dbReference type="PROSITE" id="PS50887">
    <property type="entry name" value="GGDEF"/>
    <property type="match status" value="2"/>
</dbReference>
<sequence length="650" mass="75505">MEKNKITIRLCYIELIIFAGILVTMIFHFRYGFEKSFFALMIIAALVGCGVSLALKDYLKSMIQSSAFDVAGVHNKKALEKQLQQIQDEDDTLDTGIMMFDLNNLKIINDTYGHEEGDVFIQTFASFLTRILTENSYLARFGGDEFLIIQRNTTWSQLEQMNIQLQTLIDEHNQTADHPLSYAVGYDISCKNHYYLIMDLLKIADEKMYQDKKYKKQQLAQKEQYLTRSGLAQSISSDSLKEKIFTILTNANGEKEYAFIMTDISKFHLINDYWGYETGTKILNFVLRRMELFSAPLFVNRYHSDVFVAVLDITGRKSSDVKKQIEEYNCQIIQEILKTFQINYFHLNTGIYYLKDTSIPAEQIISHTNIVREKAKTELSGVCEYNNDIALNEQHCADTIHSFKSALKQKEFKIYFQPKICGKDQTIASAEALVRWQRGNDTMWYPDMFLSILEETGEIRALDYYVYEETFAWMNQRQKEGKRVIPVSLNVSPVHFGNIHSFAEKVMALVKQYEINPYHVIFEITETTFIHNIKAVNEMICFFHEQNIRISMDDFGSGYSSLNALKDILFDEVKIDKRFLSDDLSENGKIVLQEIFHLLKRTNKSIVCEGVETKEMVDFLVEEGCDELQGYYYYKPMSQNAFEKLLENIA</sequence>
<evidence type="ECO:0000313" key="5">
    <source>
        <dbReference type="Proteomes" id="UP000477285"/>
    </source>
</evidence>
<dbReference type="InterPro" id="IPR029787">
    <property type="entry name" value="Nucleotide_cyclase"/>
</dbReference>
<keyword evidence="1" id="KW-1133">Transmembrane helix</keyword>
<feature type="domain" description="EAL" evidence="2">
    <location>
        <begin position="396"/>
        <end position="650"/>
    </location>
</feature>
<dbReference type="GO" id="GO:0071111">
    <property type="term" value="F:cyclic-guanylate-specific phosphodiesterase activity"/>
    <property type="evidence" value="ECO:0007669"/>
    <property type="project" value="InterPro"/>
</dbReference>
<evidence type="ECO:0000259" key="2">
    <source>
        <dbReference type="PROSITE" id="PS50883"/>
    </source>
</evidence>
<dbReference type="CDD" id="cd01948">
    <property type="entry name" value="EAL"/>
    <property type="match status" value="1"/>
</dbReference>